<keyword evidence="2" id="KW-0472">Membrane</keyword>
<dbReference type="AlphaFoldDB" id="A0A1D3TS89"/>
<proteinExistence type="predicted"/>
<evidence type="ECO:0000313" key="4">
    <source>
        <dbReference type="Proteomes" id="UP000199315"/>
    </source>
</evidence>
<feature type="region of interest" description="Disordered" evidence="1">
    <location>
        <begin position="68"/>
        <end position="173"/>
    </location>
</feature>
<keyword evidence="2" id="KW-0812">Transmembrane</keyword>
<feature type="compositionally biased region" description="Basic and acidic residues" evidence="1">
    <location>
        <begin position="81"/>
        <end position="94"/>
    </location>
</feature>
<feature type="transmembrane region" description="Helical" evidence="2">
    <location>
        <begin position="47"/>
        <end position="68"/>
    </location>
</feature>
<sequence>MKMRKRISSVAMFAGVFMTGVFGTAMQDAEAAGLVLDTAVKGSKVPIGPIVVLLYAGIGGICVAAGNSRDQKDKAGRKKRALQELEKAGAEKPDMTGAETGEAYKNEAVTGEAETNAAGKKNAAIKREEKAKKKADKQTEKQAAAARKAEGKKAGRKEKGNQGVSTETDCNEV</sequence>
<organism evidence="3 4">
    <name type="scientific">Anaerobium acetethylicum</name>
    <dbReference type="NCBI Taxonomy" id="1619234"/>
    <lineage>
        <taxon>Bacteria</taxon>
        <taxon>Bacillati</taxon>
        <taxon>Bacillota</taxon>
        <taxon>Clostridia</taxon>
        <taxon>Lachnospirales</taxon>
        <taxon>Lachnospiraceae</taxon>
        <taxon>Anaerobium</taxon>
    </lineage>
</organism>
<name>A0A1D3TS89_9FIRM</name>
<reference evidence="3 4" key="1">
    <citation type="submission" date="2016-09" db="EMBL/GenBank/DDBJ databases">
        <authorList>
            <person name="Capua I."/>
            <person name="De Benedictis P."/>
            <person name="Joannis T."/>
            <person name="Lombin L.H."/>
            <person name="Cattoli G."/>
        </authorList>
    </citation>
    <scope>NUCLEOTIDE SEQUENCE [LARGE SCALE GENOMIC DNA]</scope>
    <source>
        <strain evidence="3 4">GluBS11</strain>
    </source>
</reference>
<dbReference type="STRING" id="1619234.SAMN05421730_100619"/>
<feature type="compositionally biased region" description="Basic and acidic residues" evidence="1">
    <location>
        <begin position="125"/>
        <end position="140"/>
    </location>
</feature>
<keyword evidence="2" id="KW-1133">Transmembrane helix</keyword>
<protein>
    <submittedName>
        <fullName evidence="3">Uncharacterized protein</fullName>
    </submittedName>
</protein>
<accession>A0A1D3TS89</accession>
<dbReference type="RefSeq" id="WP_091232198.1">
    <property type="nucleotide sequence ID" value="NZ_FMKA01000006.1"/>
</dbReference>
<evidence type="ECO:0000313" key="3">
    <source>
        <dbReference type="EMBL" id="SCP96720.1"/>
    </source>
</evidence>
<dbReference type="Proteomes" id="UP000199315">
    <property type="component" value="Unassembled WGS sequence"/>
</dbReference>
<keyword evidence="4" id="KW-1185">Reference proteome</keyword>
<dbReference type="EMBL" id="FMKA01000006">
    <property type="protein sequence ID" value="SCP96720.1"/>
    <property type="molecule type" value="Genomic_DNA"/>
</dbReference>
<gene>
    <name evidence="3" type="ORF">SAMN05421730_100619</name>
</gene>
<feature type="compositionally biased region" description="Polar residues" evidence="1">
    <location>
        <begin position="162"/>
        <end position="173"/>
    </location>
</feature>
<evidence type="ECO:0000256" key="2">
    <source>
        <dbReference type="SAM" id="Phobius"/>
    </source>
</evidence>
<feature type="compositionally biased region" description="Basic and acidic residues" evidence="1">
    <location>
        <begin position="147"/>
        <end position="160"/>
    </location>
</feature>
<evidence type="ECO:0000256" key="1">
    <source>
        <dbReference type="SAM" id="MobiDB-lite"/>
    </source>
</evidence>